<accession>A0AAN0LP71</accession>
<protein>
    <submittedName>
        <fullName evidence="1">Ligated ion channel binding I - glutamate</fullName>
    </submittedName>
</protein>
<name>A0AAN0LP71_9ACAR</name>
<evidence type="ECO:0000313" key="1">
    <source>
        <dbReference type="EMBL" id="WRW34082.1"/>
    </source>
</evidence>
<dbReference type="AlphaFoldDB" id="A0AAN0LP71"/>
<organism evidence="1">
    <name type="scientific">Polyphagotarsonemus latus</name>
    <dbReference type="NCBI Taxonomy" id="1204166"/>
    <lineage>
        <taxon>Eukaryota</taxon>
        <taxon>Metazoa</taxon>
        <taxon>Ecdysozoa</taxon>
        <taxon>Arthropoda</taxon>
        <taxon>Chelicerata</taxon>
        <taxon>Arachnida</taxon>
        <taxon>Acari</taxon>
        <taxon>Acariformes</taxon>
        <taxon>Trombidiformes</taxon>
        <taxon>Prostigmata</taxon>
        <taxon>Eleutherengona</taxon>
        <taxon>Heterostigmata</taxon>
        <taxon>Tarsonemoidea</taxon>
        <taxon>Tarsonemidae</taxon>
        <taxon>Polyphagotarsonemus</taxon>
    </lineage>
</organism>
<dbReference type="EMBL" id="PP155008">
    <property type="protein sequence ID" value="WRW34082.1"/>
    <property type="molecule type" value="mRNA"/>
</dbReference>
<proteinExistence type="evidence at transcript level"/>
<sequence>MAIWDLKTIICSSTITVRSSTDKKHNFMGILGPVYESNFPRSVFNVTSFDSKDCNVGHRFSNGSFNGMYKEIIDKNLDLGIFSSKHQLLYEEFTYSPVKGYTNKYRKNQLQNFGFTIDSYNYNSNSQFTNYILASLSVLLIELDKSVYLNNLQDLLVSKMYQPFFYTEDIEDYFKFSSKKLNKDIWKLYKKRNTKVYTVCNRANDFKLILRCMITMKRTKIVLIFEKRLLSMFGPAYCSNAHQYIERQDPYVIQYSKQLEEILTFIPFNKKMKREKKIFLDK</sequence>
<reference evidence="1" key="1">
    <citation type="submission" date="2024-01" db="EMBL/GenBank/DDBJ databases">
        <title>Genome insights into chemosensory and detoxification machineries of broad mite, Polyphagotarsonemus latus (Tarsonemidae: Acari).</title>
        <authorList>
            <person name="Muthugoundar M."/>
            <person name="P J A."/>
            <person name="Augustine N."/>
        </authorList>
    </citation>
    <scope>NUCLEOTIDE SEQUENCE</scope>
</reference>